<evidence type="ECO:0000256" key="3">
    <source>
        <dbReference type="SAM" id="SignalP"/>
    </source>
</evidence>
<keyword evidence="2" id="KW-0472">Membrane</keyword>
<feature type="chain" id="PRO_5036488636" description="Clip domain-containing protein" evidence="3">
    <location>
        <begin position="18"/>
        <end position="166"/>
    </location>
</feature>
<evidence type="ECO:0000313" key="5">
    <source>
        <dbReference type="Proteomes" id="UP000005408"/>
    </source>
</evidence>
<feature type="signal peptide" evidence="3">
    <location>
        <begin position="1"/>
        <end position="17"/>
    </location>
</feature>
<evidence type="ECO:0000313" key="4">
    <source>
        <dbReference type="EnsemblMetazoa" id="G26051.10:cds"/>
    </source>
</evidence>
<feature type="transmembrane region" description="Helical" evidence="2">
    <location>
        <begin position="41"/>
        <end position="61"/>
    </location>
</feature>
<name>A0A8W8L2E2_MAGGI</name>
<accession>A0A8W8L2E2</accession>
<evidence type="ECO:0008006" key="6">
    <source>
        <dbReference type="Google" id="ProtNLM"/>
    </source>
</evidence>
<dbReference type="Proteomes" id="UP000005408">
    <property type="component" value="Unassembled WGS sequence"/>
</dbReference>
<dbReference type="EnsemblMetazoa" id="G26051.10">
    <property type="protein sequence ID" value="G26051.10:cds"/>
    <property type="gene ID" value="G26051"/>
</dbReference>
<keyword evidence="5" id="KW-1185">Reference proteome</keyword>
<organism evidence="4 5">
    <name type="scientific">Magallana gigas</name>
    <name type="common">Pacific oyster</name>
    <name type="synonym">Crassostrea gigas</name>
    <dbReference type="NCBI Taxonomy" id="29159"/>
    <lineage>
        <taxon>Eukaryota</taxon>
        <taxon>Metazoa</taxon>
        <taxon>Spiralia</taxon>
        <taxon>Lophotrochozoa</taxon>
        <taxon>Mollusca</taxon>
        <taxon>Bivalvia</taxon>
        <taxon>Autobranchia</taxon>
        <taxon>Pteriomorphia</taxon>
        <taxon>Ostreida</taxon>
        <taxon>Ostreoidea</taxon>
        <taxon>Ostreidae</taxon>
        <taxon>Magallana</taxon>
    </lineage>
</organism>
<dbReference type="OMA" id="FCTPFTC"/>
<evidence type="ECO:0000256" key="2">
    <source>
        <dbReference type="SAM" id="Phobius"/>
    </source>
</evidence>
<sequence>MNGLIIVVVALLGCAYAQMDNPMALAMLSGGLRGSASSGMSGGMDPMSLALLGGAGNSKMLRMMTFMNMMKPQEPTPAEATPADPAQPRATQDNTSVNPMMNTLMTLSLCKISDTAGDQRFCTPFTCKLESLRRYANPSLLQCQQMMGCCFKDMRSMYIANMMKGL</sequence>
<dbReference type="AlphaFoldDB" id="A0A8W8L2E2"/>
<keyword evidence="3" id="KW-0732">Signal</keyword>
<feature type="compositionally biased region" description="Low complexity" evidence="1">
    <location>
        <begin position="72"/>
        <end position="88"/>
    </location>
</feature>
<keyword evidence="2" id="KW-0812">Transmembrane</keyword>
<proteinExistence type="predicted"/>
<feature type="region of interest" description="Disordered" evidence="1">
    <location>
        <begin position="72"/>
        <end position="97"/>
    </location>
</feature>
<evidence type="ECO:0000256" key="1">
    <source>
        <dbReference type="SAM" id="MobiDB-lite"/>
    </source>
</evidence>
<protein>
    <recommendedName>
        <fullName evidence="6">Clip domain-containing protein</fullName>
    </recommendedName>
</protein>
<keyword evidence="2" id="KW-1133">Transmembrane helix</keyword>
<dbReference type="OrthoDB" id="6142110at2759"/>
<reference evidence="4" key="1">
    <citation type="submission" date="2022-08" db="UniProtKB">
        <authorList>
            <consortium name="EnsemblMetazoa"/>
        </authorList>
    </citation>
    <scope>IDENTIFICATION</scope>
    <source>
        <strain evidence="4">05x7-T-G4-1.051#20</strain>
    </source>
</reference>